<feature type="transmembrane region" description="Helical" evidence="1">
    <location>
        <begin position="241"/>
        <end position="264"/>
    </location>
</feature>
<feature type="transmembrane region" description="Helical" evidence="1">
    <location>
        <begin position="57"/>
        <end position="74"/>
    </location>
</feature>
<accession>A0A9D9H7N2</accession>
<reference evidence="2" key="2">
    <citation type="journal article" date="2021" name="PeerJ">
        <title>Extensive microbial diversity within the chicken gut microbiome revealed by metagenomics and culture.</title>
        <authorList>
            <person name="Gilroy R."/>
            <person name="Ravi A."/>
            <person name="Getino M."/>
            <person name="Pursley I."/>
            <person name="Horton D.L."/>
            <person name="Alikhan N.F."/>
            <person name="Baker D."/>
            <person name="Gharbi K."/>
            <person name="Hall N."/>
            <person name="Watson M."/>
            <person name="Adriaenssens E.M."/>
            <person name="Foster-Nyarko E."/>
            <person name="Jarju S."/>
            <person name="Secka A."/>
            <person name="Antonio M."/>
            <person name="Oren A."/>
            <person name="Chaudhuri R.R."/>
            <person name="La Ragione R."/>
            <person name="Hildebrand F."/>
            <person name="Pallen M.J."/>
        </authorList>
    </citation>
    <scope>NUCLEOTIDE SEQUENCE</scope>
    <source>
        <strain evidence="2">C6-149</strain>
    </source>
</reference>
<keyword evidence="1" id="KW-0812">Transmembrane</keyword>
<evidence type="ECO:0000313" key="2">
    <source>
        <dbReference type="EMBL" id="MBO8441151.1"/>
    </source>
</evidence>
<feature type="transmembrane region" description="Helical" evidence="1">
    <location>
        <begin position="160"/>
        <end position="183"/>
    </location>
</feature>
<feature type="transmembrane region" description="Helical" evidence="1">
    <location>
        <begin position="34"/>
        <end position="51"/>
    </location>
</feature>
<proteinExistence type="predicted"/>
<dbReference type="Pfam" id="PF06166">
    <property type="entry name" value="DUF979"/>
    <property type="match status" value="1"/>
</dbReference>
<comment type="caution">
    <text evidence="2">The sequence shown here is derived from an EMBL/GenBank/DDBJ whole genome shotgun (WGS) entry which is preliminary data.</text>
</comment>
<feature type="transmembrane region" description="Helical" evidence="1">
    <location>
        <begin position="189"/>
        <end position="210"/>
    </location>
</feature>
<name>A0A9D9H7N2_9LACO</name>
<feature type="transmembrane region" description="Helical" evidence="1">
    <location>
        <begin position="121"/>
        <end position="139"/>
    </location>
</feature>
<dbReference type="AlphaFoldDB" id="A0A9D9H7N2"/>
<keyword evidence="1" id="KW-1133">Transmembrane helix</keyword>
<feature type="transmembrane region" description="Helical" evidence="1">
    <location>
        <begin position="6"/>
        <end position="22"/>
    </location>
</feature>
<organism evidence="2 3">
    <name type="scientific">Candidatus Gallilactobacillus intestinavium</name>
    <dbReference type="NCBI Taxonomy" id="2840838"/>
    <lineage>
        <taxon>Bacteria</taxon>
        <taxon>Bacillati</taxon>
        <taxon>Bacillota</taxon>
        <taxon>Bacilli</taxon>
        <taxon>Lactobacillales</taxon>
        <taxon>Lactobacillaceae</taxon>
        <taxon>Lactobacillaceae incertae sedis</taxon>
        <taxon>Candidatus Gallilactobacillus</taxon>
    </lineage>
</organism>
<dbReference type="Proteomes" id="UP000823614">
    <property type="component" value="Unassembled WGS sequence"/>
</dbReference>
<evidence type="ECO:0000256" key="1">
    <source>
        <dbReference type="SAM" id="Phobius"/>
    </source>
</evidence>
<dbReference type="InterPro" id="IPR009323">
    <property type="entry name" value="DUF979"/>
</dbReference>
<evidence type="ECO:0000313" key="3">
    <source>
        <dbReference type="Proteomes" id="UP000823614"/>
    </source>
</evidence>
<gene>
    <name evidence="2" type="ORF">IAA89_01680</name>
</gene>
<reference evidence="2" key="1">
    <citation type="submission" date="2020-10" db="EMBL/GenBank/DDBJ databases">
        <authorList>
            <person name="Gilroy R."/>
        </authorList>
    </citation>
    <scope>NUCLEOTIDE SEQUENCE</scope>
    <source>
        <strain evidence="2">C6-149</strain>
    </source>
</reference>
<keyword evidence="1" id="KW-0472">Membrane</keyword>
<sequence>MLKQILDIFYALIGVLMLLAGIESLRDKASKTHIGTGIFWLILAAIFLIGNYLPNEIIGILIVIIGLLSLFKQVKVGNLAQIDTKIAETAAKKYRGWIFLPSIILALSSILIAQFTKLGGQIAIGIASVLALLSAVVLTKEKPKDTYHDSARMIQALGTAGILPQLLSMLGVMFTASGVGVLISKTISHVFPTGNHLLGVALYCIAMFIFTAIMGNAFAAFSVITAGIGIPFVIAQGANPVVVAAIGMTAGYCGTLITPMAANFNALPVALMDMTDELGVIKQQAPIAIILLIVQIGLMYFLAF</sequence>
<protein>
    <submittedName>
        <fullName evidence="2">DUF979 domain-containing protein</fullName>
    </submittedName>
</protein>
<feature type="transmembrane region" description="Helical" evidence="1">
    <location>
        <begin position="285"/>
        <end position="303"/>
    </location>
</feature>
<dbReference type="EMBL" id="JADIMP010000031">
    <property type="protein sequence ID" value="MBO8441151.1"/>
    <property type="molecule type" value="Genomic_DNA"/>
</dbReference>
<feature type="transmembrane region" description="Helical" evidence="1">
    <location>
        <begin position="94"/>
        <end position="115"/>
    </location>
</feature>